<sequence length="54" mass="6405">MKTKELIERLKDFENNYTSISSDDYIDDELINEVVKRLEELERLKGACKKLSKI</sequence>
<gene>
    <name evidence="1" type="ORF">LCGC14_1757550</name>
</gene>
<proteinExistence type="predicted"/>
<comment type="caution">
    <text evidence="1">The sequence shown here is derived from an EMBL/GenBank/DDBJ whole genome shotgun (WGS) entry which is preliminary data.</text>
</comment>
<protein>
    <submittedName>
        <fullName evidence="1">Uncharacterized protein</fullName>
    </submittedName>
</protein>
<organism evidence="1">
    <name type="scientific">marine sediment metagenome</name>
    <dbReference type="NCBI Taxonomy" id="412755"/>
    <lineage>
        <taxon>unclassified sequences</taxon>
        <taxon>metagenomes</taxon>
        <taxon>ecological metagenomes</taxon>
    </lineage>
</organism>
<reference evidence="1" key="1">
    <citation type="journal article" date="2015" name="Nature">
        <title>Complex archaea that bridge the gap between prokaryotes and eukaryotes.</title>
        <authorList>
            <person name="Spang A."/>
            <person name="Saw J.H."/>
            <person name="Jorgensen S.L."/>
            <person name="Zaremba-Niedzwiedzka K."/>
            <person name="Martijn J."/>
            <person name="Lind A.E."/>
            <person name="van Eijk R."/>
            <person name="Schleper C."/>
            <person name="Guy L."/>
            <person name="Ettema T.J."/>
        </authorList>
    </citation>
    <scope>NUCLEOTIDE SEQUENCE</scope>
</reference>
<accession>A0A0F9HPB9</accession>
<dbReference type="EMBL" id="LAZR01016301">
    <property type="protein sequence ID" value="KKM05102.1"/>
    <property type="molecule type" value="Genomic_DNA"/>
</dbReference>
<evidence type="ECO:0000313" key="1">
    <source>
        <dbReference type="EMBL" id="KKM05102.1"/>
    </source>
</evidence>
<name>A0A0F9HPB9_9ZZZZ</name>
<dbReference type="AlphaFoldDB" id="A0A0F9HPB9"/>